<protein>
    <submittedName>
        <fullName evidence="2">Uncharacterized protein</fullName>
    </submittedName>
</protein>
<dbReference type="Proteomes" id="UP000639643">
    <property type="component" value="Unassembled WGS sequence"/>
</dbReference>
<organism evidence="2 3">
    <name type="scientific">Colletotrichum musicola</name>
    <dbReference type="NCBI Taxonomy" id="2175873"/>
    <lineage>
        <taxon>Eukaryota</taxon>
        <taxon>Fungi</taxon>
        <taxon>Dikarya</taxon>
        <taxon>Ascomycota</taxon>
        <taxon>Pezizomycotina</taxon>
        <taxon>Sordariomycetes</taxon>
        <taxon>Hypocreomycetidae</taxon>
        <taxon>Glomerellales</taxon>
        <taxon>Glomerellaceae</taxon>
        <taxon>Colletotrichum</taxon>
        <taxon>Colletotrichum orchidearum species complex</taxon>
    </lineage>
</organism>
<gene>
    <name evidence="2" type="ORF">CMUS01_04625</name>
</gene>
<keyword evidence="3" id="KW-1185">Reference proteome</keyword>
<reference evidence="2" key="1">
    <citation type="journal article" date="2020" name="Phytopathology">
        <title>Genome Sequence Resources of Colletotrichum truncatum, C. plurivorum, C. musicola, and C. sojae: Four Species Pathogenic to Soybean (Glycine max).</title>
        <authorList>
            <person name="Rogerio F."/>
            <person name="Boufleur T.R."/>
            <person name="Ciampi-Guillardi M."/>
            <person name="Sukno S.A."/>
            <person name="Thon M.R."/>
            <person name="Massola Junior N.S."/>
            <person name="Baroncelli R."/>
        </authorList>
    </citation>
    <scope>NUCLEOTIDE SEQUENCE</scope>
    <source>
        <strain evidence="2">LFN0074</strain>
    </source>
</reference>
<name>A0A8H6KVL9_9PEZI</name>
<feature type="region of interest" description="Disordered" evidence="1">
    <location>
        <begin position="1"/>
        <end position="104"/>
    </location>
</feature>
<feature type="compositionally biased region" description="Basic and acidic residues" evidence="1">
    <location>
        <begin position="28"/>
        <end position="39"/>
    </location>
</feature>
<sequence length="267" mass="29207">MASQTSSMVVEAGSHNSGSTGQPTSDQSSRKERERRFLADTDDNLYDRLSGGGSGDGQHRTQTLEEKLGQQDWANIPKRRPQSPFCKILSQRPPETADVHSPAQAWDGMGMQPATMDPSTIPSLPLGSLVNRGISAQIPQREPHLHIAQAPRICPLRNVALCFKATSERSIEVTQRRRPTFTSTSLPTRLPILRAACRPPRDWPATRARKVQRARDMAAGNTICRPSITPAGLGSLPARRPPRFAHPRTQSGARPSEINMLCNAGLS</sequence>
<feature type="compositionally biased region" description="Basic and acidic residues" evidence="1">
    <location>
        <begin position="57"/>
        <end position="69"/>
    </location>
</feature>
<evidence type="ECO:0000313" key="3">
    <source>
        <dbReference type="Proteomes" id="UP000639643"/>
    </source>
</evidence>
<evidence type="ECO:0000313" key="2">
    <source>
        <dbReference type="EMBL" id="KAF6838497.1"/>
    </source>
</evidence>
<evidence type="ECO:0000256" key="1">
    <source>
        <dbReference type="SAM" id="MobiDB-lite"/>
    </source>
</evidence>
<comment type="caution">
    <text evidence="2">The sequence shown here is derived from an EMBL/GenBank/DDBJ whole genome shotgun (WGS) entry which is preliminary data.</text>
</comment>
<dbReference type="EMBL" id="WIGM01000127">
    <property type="protein sequence ID" value="KAF6838497.1"/>
    <property type="molecule type" value="Genomic_DNA"/>
</dbReference>
<feature type="compositionally biased region" description="Polar residues" evidence="1">
    <location>
        <begin position="1"/>
        <end position="27"/>
    </location>
</feature>
<proteinExistence type="predicted"/>
<accession>A0A8H6KVL9</accession>
<dbReference type="AlphaFoldDB" id="A0A8H6KVL9"/>